<reference evidence="2 3" key="1">
    <citation type="submission" date="2021-01" db="EMBL/GenBank/DDBJ databases">
        <title>Whole genome shotgun sequence of Planotetraspora mira NBRC 15435.</title>
        <authorList>
            <person name="Komaki H."/>
            <person name="Tamura T."/>
        </authorList>
    </citation>
    <scope>NUCLEOTIDE SEQUENCE [LARGE SCALE GENOMIC DNA]</scope>
    <source>
        <strain evidence="2 3">NBRC 15435</strain>
    </source>
</reference>
<accession>A0A8J3TK17</accession>
<organism evidence="2 3">
    <name type="scientific">Planotetraspora mira</name>
    <dbReference type="NCBI Taxonomy" id="58121"/>
    <lineage>
        <taxon>Bacteria</taxon>
        <taxon>Bacillati</taxon>
        <taxon>Actinomycetota</taxon>
        <taxon>Actinomycetes</taxon>
        <taxon>Streptosporangiales</taxon>
        <taxon>Streptosporangiaceae</taxon>
        <taxon>Planotetraspora</taxon>
    </lineage>
</organism>
<gene>
    <name evidence="2" type="ORF">Pmi06nite_00640</name>
</gene>
<evidence type="ECO:0000313" key="2">
    <source>
        <dbReference type="EMBL" id="GII26622.1"/>
    </source>
</evidence>
<evidence type="ECO:0000313" key="3">
    <source>
        <dbReference type="Proteomes" id="UP000650628"/>
    </source>
</evidence>
<evidence type="ECO:0000256" key="1">
    <source>
        <dbReference type="SAM" id="Phobius"/>
    </source>
</evidence>
<keyword evidence="1" id="KW-0812">Transmembrane</keyword>
<protein>
    <submittedName>
        <fullName evidence="2">Uncharacterized protein</fullName>
    </submittedName>
</protein>
<dbReference type="AlphaFoldDB" id="A0A8J3TK17"/>
<dbReference type="EMBL" id="BOOO01000001">
    <property type="protein sequence ID" value="GII26622.1"/>
    <property type="molecule type" value="Genomic_DNA"/>
</dbReference>
<comment type="caution">
    <text evidence="2">The sequence shown here is derived from an EMBL/GenBank/DDBJ whole genome shotgun (WGS) entry which is preliminary data.</text>
</comment>
<dbReference type="RefSeq" id="WP_203950734.1">
    <property type="nucleotide sequence ID" value="NZ_BOOO01000001.1"/>
</dbReference>
<keyword evidence="1" id="KW-1133">Transmembrane helix</keyword>
<keyword evidence="1" id="KW-0472">Membrane</keyword>
<name>A0A8J3TK17_9ACTN</name>
<proteinExistence type="predicted"/>
<keyword evidence="3" id="KW-1185">Reference proteome</keyword>
<dbReference type="Proteomes" id="UP000650628">
    <property type="component" value="Unassembled WGS sequence"/>
</dbReference>
<feature type="transmembrane region" description="Helical" evidence="1">
    <location>
        <begin position="12"/>
        <end position="29"/>
    </location>
</feature>
<sequence>MRNLLARLRGLAENADIVLVFLTALVVGFLDLMDLVPDDKASGAILPVLAALAFAWIMDRARQRRVAKQVSSVAVDTHDLKSLVANASSVRVLSGPMITRELGEARLDTDRWLFKGGTGTFTRAVTLPECYAHAERNRRSIEFRLEILDPMDGDLCANYTKLHQDLAPPGSEERESWTPKGTRMDVYSTILACCWYRQLNEQLLDIDVRLSSVITLFRWDLSSSRLVITQRGPRFPAISFPRQSPHYNLWSTELRNSLRQARRVPLELAPRLSDSPTPAETFALFAALAIPLPDDFGEDDADEIARNALNRQDPYRGHIPPAEQGVWAPAVPGLA</sequence>
<feature type="transmembrane region" description="Helical" evidence="1">
    <location>
        <begin position="41"/>
        <end position="58"/>
    </location>
</feature>